<reference evidence="1" key="1">
    <citation type="submission" date="2020-05" db="EMBL/GenBank/DDBJ databases">
        <title>Phylogenomic resolution of chytrid fungi.</title>
        <authorList>
            <person name="Stajich J.E."/>
            <person name="Amses K."/>
            <person name="Simmons R."/>
            <person name="Seto K."/>
            <person name="Myers J."/>
            <person name="Bonds A."/>
            <person name="Quandt C.A."/>
            <person name="Barry K."/>
            <person name="Liu P."/>
            <person name="Grigoriev I."/>
            <person name="Longcore J.E."/>
            <person name="James T.Y."/>
        </authorList>
    </citation>
    <scope>NUCLEOTIDE SEQUENCE</scope>
    <source>
        <strain evidence="1">JEL0476</strain>
    </source>
</reference>
<feature type="non-terminal residue" evidence="1">
    <location>
        <position position="1"/>
    </location>
</feature>
<name>A0AAD5TUK2_9FUNG</name>
<evidence type="ECO:0000313" key="2">
    <source>
        <dbReference type="Proteomes" id="UP001211065"/>
    </source>
</evidence>
<protein>
    <submittedName>
        <fullName evidence="1">Uncharacterized protein</fullName>
    </submittedName>
</protein>
<proteinExistence type="predicted"/>
<accession>A0AAD5TUK2</accession>
<dbReference type="Proteomes" id="UP001211065">
    <property type="component" value="Unassembled WGS sequence"/>
</dbReference>
<keyword evidence="2" id="KW-1185">Reference proteome</keyword>
<comment type="caution">
    <text evidence="1">The sequence shown here is derived from an EMBL/GenBank/DDBJ whole genome shotgun (WGS) entry which is preliminary data.</text>
</comment>
<organism evidence="1 2">
    <name type="scientific">Clydaea vesicula</name>
    <dbReference type="NCBI Taxonomy" id="447962"/>
    <lineage>
        <taxon>Eukaryota</taxon>
        <taxon>Fungi</taxon>
        <taxon>Fungi incertae sedis</taxon>
        <taxon>Chytridiomycota</taxon>
        <taxon>Chytridiomycota incertae sedis</taxon>
        <taxon>Chytridiomycetes</taxon>
        <taxon>Lobulomycetales</taxon>
        <taxon>Lobulomycetaceae</taxon>
        <taxon>Clydaea</taxon>
    </lineage>
</organism>
<gene>
    <name evidence="1" type="ORF">HK099_000583</name>
</gene>
<sequence>MIVKNKFRAKWICNEKCASHRIKLAKTSLTLNTEENLTKKFHVTINIDRNYTFEVKYDATLTDLDETLNLGVQPLKYLYEYFSFPNIPWLKLKFHKNKFLRTKNVFVLEFKSVEDRNLILKSIEFYNPFDIKKTIFPLLKWSSESKFDFEQISTADNIMRVSFRSDMTQLMVKTSREQTNADSTNLNVLDSQISPAAESNVFNYGINSAYNFETGTSTSRKLYEKRVEAEREA</sequence>
<dbReference type="EMBL" id="JADGJW010001139">
    <property type="protein sequence ID" value="KAJ3206221.1"/>
    <property type="molecule type" value="Genomic_DNA"/>
</dbReference>
<dbReference type="AlphaFoldDB" id="A0AAD5TUK2"/>
<evidence type="ECO:0000313" key="1">
    <source>
        <dbReference type="EMBL" id="KAJ3206221.1"/>
    </source>
</evidence>